<dbReference type="InterPro" id="IPR002110">
    <property type="entry name" value="Ankyrin_rpt"/>
</dbReference>
<evidence type="ECO:0000256" key="2">
    <source>
        <dbReference type="ARBA" id="ARBA00023043"/>
    </source>
</evidence>
<feature type="compositionally biased region" description="Polar residues" evidence="5">
    <location>
        <begin position="223"/>
        <end position="237"/>
    </location>
</feature>
<feature type="compositionally biased region" description="Polar residues" evidence="5">
    <location>
        <begin position="361"/>
        <end position="374"/>
    </location>
</feature>
<evidence type="ECO:0000256" key="5">
    <source>
        <dbReference type="SAM" id="MobiDB-lite"/>
    </source>
</evidence>
<accession>A0A1I8GK57</accession>
<dbReference type="Gene3D" id="1.25.40.20">
    <property type="entry name" value="Ankyrin repeat-containing domain"/>
    <property type="match status" value="1"/>
</dbReference>
<dbReference type="SMART" id="SM00248">
    <property type="entry name" value="ANK"/>
    <property type="match status" value="4"/>
</dbReference>
<name>A0A1I8GK57_9PLAT</name>
<evidence type="ECO:0000256" key="1">
    <source>
        <dbReference type="ARBA" id="ARBA00022737"/>
    </source>
</evidence>
<feature type="repeat" description="ANK" evidence="3">
    <location>
        <begin position="164"/>
        <end position="196"/>
    </location>
</feature>
<proteinExistence type="predicted"/>
<evidence type="ECO:0000256" key="4">
    <source>
        <dbReference type="SAM" id="Coils"/>
    </source>
</evidence>
<feature type="region of interest" description="Disordered" evidence="5">
    <location>
        <begin position="1"/>
        <end position="28"/>
    </location>
</feature>
<feature type="compositionally biased region" description="Low complexity" evidence="5">
    <location>
        <begin position="451"/>
        <end position="462"/>
    </location>
</feature>
<dbReference type="PROSITE" id="PS50088">
    <property type="entry name" value="ANK_REPEAT"/>
    <property type="match status" value="2"/>
</dbReference>
<dbReference type="AlphaFoldDB" id="A0A1I8GK57"/>
<feature type="compositionally biased region" description="Low complexity" evidence="5">
    <location>
        <begin position="485"/>
        <end position="497"/>
    </location>
</feature>
<feature type="region of interest" description="Disordered" evidence="5">
    <location>
        <begin position="215"/>
        <end position="274"/>
    </location>
</feature>
<dbReference type="PANTHER" id="PTHR24173:SF74">
    <property type="entry name" value="ANKYRIN REPEAT DOMAIN-CONTAINING PROTEIN 16"/>
    <property type="match status" value="1"/>
</dbReference>
<dbReference type="PROSITE" id="PS50297">
    <property type="entry name" value="ANK_REP_REGION"/>
    <property type="match status" value="2"/>
</dbReference>
<evidence type="ECO:0000313" key="6">
    <source>
        <dbReference type="Proteomes" id="UP000095280"/>
    </source>
</evidence>
<evidence type="ECO:0000313" key="7">
    <source>
        <dbReference type="WBParaSite" id="maker-uti_cns_0002285-snap-gene-0.10-mRNA-1"/>
    </source>
</evidence>
<dbReference type="PANTHER" id="PTHR24173">
    <property type="entry name" value="ANKYRIN REPEAT CONTAINING"/>
    <property type="match status" value="1"/>
</dbReference>
<evidence type="ECO:0000256" key="3">
    <source>
        <dbReference type="PROSITE-ProRule" id="PRU00023"/>
    </source>
</evidence>
<keyword evidence="1" id="KW-0677">Repeat</keyword>
<keyword evidence="2 3" id="KW-0040">ANK repeat</keyword>
<feature type="compositionally biased region" description="Basic and acidic residues" evidence="5">
    <location>
        <begin position="817"/>
        <end position="834"/>
    </location>
</feature>
<reference evidence="7" key="1">
    <citation type="submission" date="2016-11" db="UniProtKB">
        <authorList>
            <consortium name="WormBaseParasite"/>
        </authorList>
    </citation>
    <scope>IDENTIFICATION</scope>
</reference>
<feature type="compositionally biased region" description="Polar residues" evidence="5">
    <location>
        <begin position="13"/>
        <end position="28"/>
    </location>
</feature>
<dbReference type="Pfam" id="PF12796">
    <property type="entry name" value="Ank_2"/>
    <property type="match status" value="2"/>
</dbReference>
<feature type="region of interest" description="Disordered" evidence="5">
    <location>
        <begin position="484"/>
        <end position="709"/>
    </location>
</feature>
<dbReference type="InterPro" id="IPR036770">
    <property type="entry name" value="Ankyrin_rpt-contain_sf"/>
</dbReference>
<dbReference type="WBParaSite" id="maker-uti_cns_0002285-snap-gene-0.10-mRNA-1">
    <property type="protein sequence ID" value="maker-uti_cns_0002285-snap-gene-0.10-mRNA-1"/>
    <property type="gene ID" value="maker-uti_cns_0002285-snap-gene-0.10"/>
</dbReference>
<dbReference type="SUPFAM" id="SSF48403">
    <property type="entry name" value="Ankyrin repeat"/>
    <property type="match status" value="1"/>
</dbReference>
<organism evidence="6 7">
    <name type="scientific">Macrostomum lignano</name>
    <dbReference type="NCBI Taxonomy" id="282301"/>
    <lineage>
        <taxon>Eukaryota</taxon>
        <taxon>Metazoa</taxon>
        <taxon>Spiralia</taxon>
        <taxon>Lophotrochozoa</taxon>
        <taxon>Platyhelminthes</taxon>
        <taxon>Rhabditophora</taxon>
        <taxon>Macrostomorpha</taxon>
        <taxon>Macrostomida</taxon>
        <taxon>Macrostomidae</taxon>
        <taxon>Macrostomum</taxon>
    </lineage>
</organism>
<feature type="compositionally biased region" description="Low complexity" evidence="5">
    <location>
        <begin position="423"/>
        <end position="439"/>
    </location>
</feature>
<feature type="region of interest" description="Disordered" evidence="5">
    <location>
        <begin position="352"/>
        <end position="470"/>
    </location>
</feature>
<feature type="repeat" description="ANK" evidence="3">
    <location>
        <begin position="65"/>
        <end position="97"/>
    </location>
</feature>
<feature type="compositionally biased region" description="Acidic residues" evidence="5">
    <location>
        <begin position="503"/>
        <end position="521"/>
    </location>
</feature>
<feature type="compositionally biased region" description="Polar residues" evidence="5">
    <location>
        <begin position="689"/>
        <end position="707"/>
    </location>
</feature>
<keyword evidence="4" id="KW-0175">Coiled coil</keyword>
<feature type="region of interest" description="Disordered" evidence="5">
    <location>
        <begin position="751"/>
        <end position="884"/>
    </location>
</feature>
<keyword evidence="6" id="KW-1185">Reference proteome</keyword>
<feature type="coiled-coil region" evidence="4">
    <location>
        <begin position="888"/>
        <end position="943"/>
    </location>
</feature>
<dbReference type="Proteomes" id="UP000095280">
    <property type="component" value="Unplaced"/>
</dbReference>
<protein>
    <submittedName>
        <fullName evidence="7">ANK_REP_REGION domain-containing protein</fullName>
    </submittedName>
</protein>
<sequence>MMKLFSKNKSKDSTGTAPASSSSKESNGCYNIKEKSLDKIYRAAWNGDIKKLNTFQNDVNVPDSEKRTALHLACANGQERAVDVLLSMGADATVVDKENRTPLYRAVQTNRALCIRVLLKKVPNLAKDESSISLLHMAVQNGSSESLAALLSSMSDAVDTTDSNGRTALMLACESGRTSMVAALLDKGASLAATDAAGRSCSDYAKPHPDCLKIIESRRSGRPSVSNPNTPRGNRTSSDFEEDESKSTDFDIPVMAGQEKQRKSKAAAEPENSSNQVVYRLQQLSFFEFLLLFFHAEMLCNTRVAGRSRSPVVALVGGRRAISLNVLPPGESSVQVFDPETEKSRSLKVPIVRDKRKRSRSQSPAVSPTASIESLGSDDEAARLAAGSVAGEANKSSARAEAPPMRKSLAAVPEAATATTKNSAAMTPPAPSQPAAAASVGGGGGNESDSDWSNSQSASAAAPETGGKSLGAKINLKLELEKRMAGTAAAAGSVGSAKNNIADDVEDIVEIGDAEDDDDDNTVASEFPPTTAPTPRSVGNAATPRDGFQRQDSDWEASEISEAPPPQPKLKRESTEQVTAAKADDEESDWDESVAVSAAAKGPDEVKAQPASAKLSAAPEDESDWDNSMTEAPSIAAAAAVPQPSNSKPLPATVNLGESANSVARDEISEWDSATEDVPSSAATEAPSPRTQQQEQPPDSARNQGSLQPIAEEAAVVAAAIAADLNQPPAAAVSVDVAKKADGLEFWDSEASLAASDGPPSNRSEPSAASGVEKPLAAAAKDKLETQAQGDTDTDEDIDFARDGGATSLTSASPQEAGEKLNADDEESPKRSIEEFPAAAADAAASATGTLSRKPSSPRAPSPKPMTSSVAVATSACPSPVREDPEALARLQAELATAVDNLAESRAESARLSEELELATNKLSEARRLQADAEAELATARRRLEAEQA</sequence>
<feature type="compositionally biased region" description="Low complexity" evidence="5">
    <location>
        <begin position="838"/>
        <end position="857"/>
    </location>
</feature>